<protein>
    <submittedName>
        <fullName evidence="1">Uncharacterized protein</fullName>
    </submittedName>
</protein>
<evidence type="ECO:0000313" key="2">
    <source>
        <dbReference type="Proteomes" id="UP001458946"/>
    </source>
</evidence>
<dbReference type="EMBL" id="BAABRN010000084">
    <property type="protein sequence ID" value="GAA5504060.1"/>
    <property type="molecule type" value="Genomic_DNA"/>
</dbReference>
<sequence>MKPNRIYLLEKDGVTLGQITIDDIEMFAFHGSFEPTPEYENYRALFEEDSSIFHQMNEFGETEELTDKNIEFVEKIVSLGLTLRRVGGGIYRQAIISIDGHRAGFRPLDPEEEPL</sequence>
<reference evidence="1 2" key="1">
    <citation type="submission" date="2024-02" db="EMBL/GenBank/DDBJ databases">
        <title>Deinococcus xinjiangensis NBRC 107630.</title>
        <authorList>
            <person name="Ichikawa N."/>
            <person name="Katano-Makiyama Y."/>
            <person name="Hidaka K."/>
        </authorList>
    </citation>
    <scope>NUCLEOTIDE SEQUENCE [LARGE SCALE GENOMIC DNA]</scope>
    <source>
        <strain evidence="1 2">NBRC 107630</strain>
    </source>
</reference>
<accession>A0ABP9VFQ7</accession>
<name>A0ABP9VFQ7_9DEIO</name>
<keyword evidence="2" id="KW-1185">Reference proteome</keyword>
<organism evidence="1 2">
    <name type="scientific">Deinococcus xinjiangensis</name>
    <dbReference type="NCBI Taxonomy" id="457454"/>
    <lineage>
        <taxon>Bacteria</taxon>
        <taxon>Thermotogati</taxon>
        <taxon>Deinococcota</taxon>
        <taxon>Deinococci</taxon>
        <taxon>Deinococcales</taxon>
        <taxon>Deinococcaceae</taxon>
        <taxon>Deinococcus</taxon>
    </lineage>
</organism>
<gene>
    <name evidence="1" type="ORF">Dxin01_03828</name>
</gene>
<proteinExistence type="predicted"/>
<comment type="caution">
    <text evidence="1">The sequence shown here is derived from an EMBL/GenBank/DDBJ whole genome shotgun (WGS) entry which is preliminary data.</text>
</comment>
<dbReference type="RefSeq" id="WP_353544026.1">
    <property type="nucleotide sequence ID" value="NZ_BAABRN010000084.1"/>
</dbReference>
<dbReference type="Proteomes" id="UP001458946">
    <property type="component" value="Unassembled WGS sequence"/>
</dbReference>
<evidence type="ECO:0000313" key="1">
    <source>
        <dbReference type="EMBL" id="GAA5504060.1"/>
    </source>
</evidence>